<evidence type="ECO:0000313" key="1">
    <source>
        <dbReference type="Proteomes" id="UP000887574"/>
    </source>
</evidence>
<dbReference type="AlphaFoldDB" id="A0A915ENW0"/>
<accession>A0A915ENW0</accession>
<sequence length="196" mass="22757">MRCLFYWLAKGHSTVLCFPATFNPIISRQFNASEEEKQNLQQLTHYKMLMLFQAEHSKQWYQSLLDNHRACLITTVSQWRMQMPNNLYTGVFSADGERDLGRKYVPKRMEECPERLLQPFFSQKGQLVFFSSFSSTGQSLATIILDQSAVNSQQDFDRLNNLQLSFITQCKNLKLLFDLMHDKAGVKTNDSGRPLL</sequence>
<protein>
    <submittedName>
        <fullName evidence="2">Uncharacterized protein</fullName>
    </submittedName>
</protein>
<organism evidence="1 2">
    <name type="scientific">Ditylenchus dipsaci</name>
    <dbReference type="NCBI Taxonomy" id="166011"/>
    <lineage>
        <taxon>Eukaryota</taxon>
        <taxon>Metazoa</taxon>
        <taxon>Ecdysozoa</taxon>
        <taxon>Nematoda</taxon>
        <taxon>Chromadorea</taxon>
        <taxon>Rhabditida</taxon>
        <taxon>Tylenchina</taxon>
        <taxon>Tylenchomorpha</taxon>
        <taxon>Sphaerularioidea</taxon>
        <taxon>Anguinidae</taxon>
        <taxon>Anguininae</taxon>
        <taxon>Ditylenchus</taxon>
    </lineage>
</organism>
<dbReference type="WBParaSite" id="jg8246">
    <property type="protein sequence ID" value="jg8246"/>
    <property type="gene ID" value="jg8246"/>
</dbReference>
<dbReference type="Proteomes" id="UP000887574">
    <property type="component" value="Unplaced"/>
</dbReference>
<proteinExistence type="predicted"/>
<name>A0A915ENW0_9BILA</name>
<keyword evidence="1" id="KW-1185">Reference proteome</keyword>
<evidence type="ECO:0000313" key="2">
    <source>
        <dbReference type="WBParaSite" id="jg8246"/>
    </source>
</evidence>
<reference evidence="2" key="1">
    <citation type="submission" date="2022-11" db="UniProtKB">
        <authorList>
            <consortium name="WormBaseParasite"/>
        </authorList>
    </citation>
    <scope>IDENTIFICATION</scope>
</reference>